<evidence type="ECO:0000256" key="1">
    <source>
        <dbReference type="ARBA" id="ARBA00001947"/>
    </source>
</evidence>
<dbReference type="InterPro" id="IPR023696">
    <property type="entry name" value="Ureohydrolase_dom_sf"/>
</dbReference>
<dbReference type="PANTHER" id="PTHR10625">
    <property type="entry name" value="HISTONE DEACETYLASE HDAC1-RELATED"/>
    <property type="match status" value="1"/>
</dbReference>
<dbReference type="OrthoDB" id="424012at2759"/>
<evidence type="ECO:0000313" key="7">
    <source>
        <dbReference type="EMBL" id="KAI5069255.1"/>
    </source>
</evidence>
<dbReference type="Gene3D" id="3.40.800.20">
    <property type="entry name" value="Histone deacetylase domain"/>
    <property type="match status" value="1"/>
</dbReference>
<comment type="cofactor">
    <cofactor evidence="1">
        <name>Zn(2+)</name>
        <dbReference type="ChEBI" id="CHEBI:29105"/>
    </cofactor>
</comment>
<dbReference type="InterPro" id="IPR023801">
    <property type="entry name" value="His_deacetylse_dom"/>
</dbReference>
<feature type="domain" description="Histone deacetylase" evidence="6">
    <location>
        <begin position="110"/>
        <end position="341"/>
    </location>
</feature>
<dbReference type="GO" id="GO:0040029">
    <property type="term" value="P:epigenetic regulation of gene expression"/>
    <property type="evidence" value="ECO:0007669"/>
    <property type="project" value="TreeGrafter"/>
</dbReference>
<proteinExistence type="inferred from homology"/>
<keyword evidence="4" id="KW-0378">Hydrolase</keyword>
<protein>
    <recommendedName>
        <fullName evidence="6">Histone deacetylase domain-containing protein</fullName>
    </recommendedName>
</protein>
<dbReference type="GO" id="GO:0016787">
    <property type="term" value="F:hydrolase activity"/>
    <property type="evidence" value="ECO:0007669"/>
    <property type="project" value="UniProtKB-KW"/>
</dbReference>
<comment type="similarity">
    <text evidence="2">Belongs to the histone deacetylase family.</text>
</comment>
<name>A0A9D4UJZ1_ADICA</name>
<dbReference type="PANTHER" id="PTHR10625:SF17">
    <property type="entry name" value="HISTONE DEACETYLASE 8"/>
    <property type="match status" value="1"/>
</dbReference>
<keyword evidence="3" id="KW-0479">Metal-binding</keyword>
<dbReference type="InterPro" id="IPR000286">
    <property type="entry name" value="HDACs"/>
</dbReference>
<keyword evidence="8" id="KW-1185">Reference proteome</keyword>
<accession>A0A9D4UJZ1</accession>
<dbReference type="GO" id="GO:0046872">
    <property type="term" value="F:metal ion binding"/>
    <property type="evidence" value="ECO:0007669"/>
    <property type="project" value="UniProtKB-KW"/>
</dbReference>
<comment type="caution">
    <text evidence="7">The sequence shown here is derived from an EMBL/GenBank/DDBJ whole genome shotgun (WGS) entry which is preliminary data.</text>
</comment>
<dbReference type="Proteomes" id="UP000886520">
    <property type="component" value="Chromosome 15"/>
</dbReference>
<dbReference type="GO" id="GO:0004407">
    <property type="term" value="F:histone deacetylase activity"/>
    <property type="evidence" value="ECO:0007669"/>
    <property type="project" value="TreeGrafter"/>
</dbReference>
<evidence type="ECO:0000256" key="4">
    <source>
        <dbReference type="ARBA" id="ARBA00022801"/>
    </source>
</evidence>
<evidence type="ECO:0000313" key="8">
    <source>
        <dbReference type="Proteomes" id="UP000886520"/>
    </source>
</evidence>
<dbReference type="InterPro" id="IPR037138">
    <property type="entry name" value="His_deacetylse_dom_sf"/>
</dbReference>
<reference evidence="7" key="1">
    <citation type="submission" date="2021-01" db="EMBL/GenBank/DDBJ databases">
        <title>Adiantum capillus-veneris genome.</title>
        <authorList>
            <person name="Fang Y."/>
            <person name="Liao Q."/>
        </authorList>
    </citation>
    <scope>NUCLEOTIDE SEQUENCE</scope>
    <source>
        <strain evidence="7">H3</strain>
        <tissue evidence="7">Leaf</tissue>
    </source>
</reference>
<dbReference type="PRINTS" id="PR01270">
    <property type="entry name" value="HDASUPER"/>
</dbReference>
<evidence type="ECO:0000256" key="2">
    <source>
        <dbReference type="ARBA" id="ARBA00005947"/>
    </source>
</evidence>
<dbReference type="SUPFAM" id="SSF52768">
    <property type="entry name" value="Arginase/deacetylase"/>
    <property type="match status" value="1"/>
</dbReference>
<dbReference type="EMBL" id="JABFUD020000015">
    <property type="protein sequence ID" value="KAI5069255.1"/>
    <property type="molecule type" value="Genomic_DNA"/>
</dbReference>
<evidence type="ECO:0000259" key="6">
    <source>
        <dbReference type="Pfam" id="PF00850"/>
    </source>
</evidence>
<evidence type="ECO:0000256" key="5">
    <source>
        <dbReference type="ARBA" id="ARBA00022833"/>
    </source>
</evidence>
<organism evidence="7 8">
    <name type="scientific">Adiantum capillus-veneris</name>
    <name type="common">Maidenhair fern</name>
    <dbReference type="NCBI Taxonomy" id="13818"/>
    <lineage>
        <taxon>Eukaryota</taxon>
        <taxon>Viridiplantae</taxon>
        <taxon>Streptophyta</taxon>
        <taxon>Embryophyta</taxon>
        <taxon>Tracheophyta</taxon>
        <taxon>Polypodiopsida</taxon>
        <taxon>Polypodiidae</taxon>
        <taxon>Polypodiales</taxon>
        <taxon>Pteridineae</taxon>
        <taxon>Pteridaceae</taxon>
        <taxon>Vittarioideae</taxon>
        <taxon>Adiantum</taxon>
    </lineage>
</organism>
<evidence type="ECO:0000256" key="3">
    <source>
        <dbReference type="ARBA" id="ARBA00022723"/>
    </source>
</evidence>
<sequence>MEHCASLSCPMDPNIMLAKNDDISYISISSFLSFYFIWSIRVHTNFLHSLWQTALRVLGYSHGTIDHSAIMLEMIPLLAILILIGSGVNTLGDYIQELLDADAHGGRVFSTGTKLVQGSLNAALLAAGTTLEAMKSILEGRNRLAYALIRPPGHHAQPTQADGYCFLNNAGLAVQLAIASGIKRVAVVDIDVHYGNGTAEGFYDRDDVLTISLHMNHGSWGPSHPQTGLPNEVGKGKGAGFNLNIPLPNGCGDKGYEYAMQEMAIPVVAKFRPEIIVMVVGQDSSAFDPNGRQCLTMAGYCRLGQLVRDQAELYSDGRVLLVQEGGYHITYSAYCLHATIEGVLHLPTPTLSDPIAYYPEDENLAVVAVAQVKKEWITACLDVKL</sequence>
<dbReference type="Pfam" id="PF00850">
    <property type="entry name" value="Hist_deacetyl"/>
    <property type="match status" value="1"/>
</dbReference>
<keyword evidence="5" id="KW-0862">Zinc</keyword>
<gene>
    <name evidence="7" type="ORF">GOP47_0015556</name>
</gene>
<dbReference type="AlphaFoldDB" id="A0A9D4UJZ1"/>